<evidence type="ECO:0000313" key="2">
    <source>
        <dbReference type="Proteomes" id="UP000053593"/>
    </source>
</evidence>
<dbReference type="AlphaFoldDB" id="A0A0D0D129"/>
<sequence>MGRAASCIPTHRLSNSELSRALNPADNLSRTFSILSLIGVTCDGGSEATSPHVNHLPSELLVEIFEHYVETQCADILDRNNGIWLLTKICSRWRSLALSVPTLWSLIVIKLWTTTVPGTYPDLLPVVTHFLTRSRNCPLSIRLVTQSNTHAPLLERLCEHSRRWARVALCMPVSQYPALNEKPLNLESLLELELEISHAFVGRPLRAFKLHTFRNAPNLRSLSLPNWHFDPIKSLDIPWHQLLYYSNLSAQGLVDVLRCAQNIVRIRVEGFATCKNSADPLTLPFLRRLYTRGDTTCVFEAASMPALIELTISQTRYTPNCRLLSVLGKSSTVLENINIDYLGEGLISPLLSLLSSCSTLRKLSVTSWSPESMKILLLALTVTEEASFDYRTGMAPMLEMIRFRSCIFPFLHAFVYMVESRWRALREVQFHSSTPIPTGPLRSRLESLHAMGLKILLRN</sequence>
<accession>A0A0D0D129</accession>
<organism evidence="1 2">
    <name type="scientific">Collybiopsis luxurians FD-317 M1</name>
    <dbReference type="NCBI Taxonomy" id="944289"/>
    <lineage>
        <taxon>Eukaryota</taxon>
        <taxon>Fungi</taxon>
        <taxon>Dikarya</taxon>
        <taxon>Basidiomycota</taxon>
        <taxon>Agaricomycotina</taxon>
        <taxon>Agaricomycetes</taxon>
        <taxon>Agaricomycetidae</taxon>
        <taxon>Agaricales</taxon>
        <taxon>Marasmiineae</taxon>
        <taxon>Omphalotaceae</taxon>
        <taxon>Collybiopsis</taxon>
        <taxon>Collybiopsis luxurians</taxon>
    </lineage>
</organism>
<dbReference type="Gene3D" id="1.20.1280.50">
    <property type="match status" value="1"/>
</dbReference>
<dbReference type="SUPFAM" id="SSF52047">
    <property type="entry name" value="RNI-like"/>
    <property type="match status" value="1"/>
</dbReference>
<evidence type="ECO:0000313" key="1">
    <source>
        <dbReference type="EMBL" id="KIK62778.1"/>
    </source>
</evidence>
<keyword evidence="2" id="KW-1185">Reference proteome</keyword>
<protein>
    <recommendedName>
        <fullName evidence="3">F-box domain-containing protein</fullName>
    </recommendedName>
</protein>
<gene>
    <name evidence="1" type="ORF">GYMLUDRAFT_242421</name>
</gene>
<reference evidence="1 2" key="1">
    <citation type="submission" date="2014-04" db="EMBL/GenBank/DDBJ databases">
        <title>Evolutionary Origins and Diversification of the Mycorrhizal Mutualists.</title>
        <authorList>
            <consortium name="DOE Joint Genome Institute"/>
            <consortium name="Mycorrhizal Genomics Consortium"/>
            <person name="Kohler A."/>
            <person name="Kuo A."/>
            <person name="Nagy L.G."/>
            <person name="Floudas D."/>
            <person name="Copeland A."/>
            <person name="Barry K.W."/>
            <person name="Cichocki N."/>
            <person name="Veneault-Fourrey C."/>
            <person name="LaButti K."/>
            <person name="Lindquist E.A."/>
            <person name="Lipzen A."/>
            <person name="Lundell T."/>
            <person name="Morin E."/>
            <person name="Murat C."/>
            <person name="Riley R."/>
            <person name="Ohm R."/>
            <person name="Sun H."/>
            <person name="Tunlid A."/>
            <person name="Henrissat B."/>
            <person name="Grigoriev I.V."/>
            <person name="Hibbett D.S."/>
            <person name="Martin F."/>
        </authorList>
    </citation>
    <scope>NUCLEOTIDE SEQUENCE [LARGE SCALE GENOMIC DNA]</scope>
    <source>
        <strain evidence="1 2">FD-317 M1</strain>
    </source>
</reference>
<dbReference type="HOGENOM" id="CLU_595894_0_0_1"/>
<evidence type="ECO:0008006" key="3">
    <source>
        <dbReference type="Google" id="ProtNLM"/>
    </source>
</evidence>
<dbReference type="Proteomes" id="UP000053593">
    <property type="component" value="Unassembled WGS sequence"/>
</dbReference>
<dbReference type="OrthoDB" id="3365698at2759"/>
<name>A0A0D0D129_9AGAR</name>
<dbReference type="EMBL" id="KN834766">
    <property type="protein sequence ID" value="KIK62778.1"/>
    <property type="molecule type" value="Genomic_DNA"/>
</dbReference>
<proteinExistence type="predicted"/>